<feature type="transmembrane region" description="Helical" evidence="1">
    <location>
        <begin position="137"/>
        <end position="158"/>
    </location>
</feature>
<reference evidence="2 3" key="1">
    <citation type="submission" date="2015-12" db="EMBL/GenBank/DDBJ databases">
        <title>Haloprofundus marisrubri gen. nov., sp. nov., an extremely halophilic archaeon isolated from the Discovery deep brine-seawater interface in the Red Sea.</title>
        <authorList>
            <person name="Zhang G."/>
            <person name="Stingl U."/>
            <person name="Rashid M."/>
        </authorList>
    </citation>
    <scope>NUCLEOTIDE SEQUENCE [LARGE SCALE GENOMIC DNA]</scope>
    <source>
        <strain evidence="2 3">SB9</strain>
    </source>
</reference>
<comment type="caution">
    <text evidence="2">The sequence shown here is derived from an EMBL/GenBank/DDBJ whole genome shotgun (WGS) entry which is preliminary data.</text>
</comment>
<protein>
    <recommendedName>
        <fullName evidence="4">DUF998 domain-containing protein</fullName>
    </recommendedName>
</protein>
<feature type="transmembrane region" description="Helical" evidence="1">
    <location>
        <begin position="50"/>
        <end position="70"/>
    </location>
</feature>
<dbReference type="Pfam" id="PF06197">
    <property type="entry name" value="DUF998"/>
    <property type="match status" value="1"/>
</dbReference>
<keyword evidence="3" id="KW-1185">Reference proteome</keyword>
<dbReference type="PANTHER" id="PTHR42241">
    <property type="entry name" value="HYPOTHETICAL MEMBRANE PROTEIN, CONSERVED, DUF998 FAMILY"/>
    <property type="match status" value="1"/>
</dbReference>
<feature type="transmembrane region" description="Helical" evidence="1">
    <location>
        <begin position="82"/>
        <end position="101"/>
    </location>
</feature>
<organism evidence="2 3">
    <name type="scientific">Haloprofundus marisrubri</name>
    <dbReference type="NCBI Taxonomy" id="1514971"/>
    <lineage>
        <taxon>Archaea</taxon>
        <taxon>Methanobacteriati</taxon>
        <taxon>Methanobacteriota</taxon>
        <taxon>Stenosarchaea group</taxon>
        <taxon>Halobacteria</taxon>
        <taxon>Halobacteriales</taxon>
        <taxon>Haloferacaceae</taxon>
        <taxon>Haloprofundus</taxon>
    </lineage>
</organism>
<sequence length="189" mass="19515">MDALAVQSGAVGLLVVYGSLLAAIVLSPTFGWTTSALSDLGAVDAQRMWIFNGGLILGGFLLAIFVRGIVAQTTHRTKQLGAIVLGTAYVLSIFVGVFPHPTPLHNPVALTQFALIPIGLSIYAIGSLSQGVSTMGLAATVLALSAFAGVGWLVTVVSGGSQGIALPELVVVASLDIWTLGMLFQRVKR</sequence>
<proteinExistence type="predicted"/>
<feature type="transmembrane region" description="Helical" evidence="1">
    <location>
        <begin position="12"/>
        <end position="30"/>
    </location>
</feature>
<keyword evidence="1" id="KW-0812">Transmembrane</keyword>
<name>A0A0W1R723_9EURY</name>
<dbReference type="InterPro" id="IPR009339">
    <property type="entry name" value="DUF998"/>
</dbReference>
<evidence type="ECO:0008006" key="4">
    <source>
        <dbReference type="Google" id="ProtNLM"/>
    </source>
</evidence>
<accession>A0A0W1R723</accession>
<dbReference type="Proteomes" id="UP000054387">
    <property type="component" value="Unassembled WGS sequence"/>
</dbReference>
<keyword evidence="1" id="KW-1133">Transmembrane helix</keyword>
<keyword evidence="1" id="KW-0472">Membrane</keyword>
<evidence type="ECO:0000313" key="2">
    <source>
        <dbReference type="EMBL" id="KTG09009.1"/>
    </source>
</evidence>
<gene>
    <name evidence="2" type="ORF">AUR64_14500</name>
</gene>
<evidence type="ECO:0000256" key="1">
    <source>
        <dbReference type="SAM" id="Phobius"/>
    </source>
</evidence>
<feature type="transmembrane region" description="Helical" evidence="1">
    <location>
        <begin position="164"/>
        <end position="184"/>
    </location>
</feature>
<dbReference type="AlphaFoldDB" id="A0A0W1R723"/>
<evidence type="ECO:0000313" key="3">
    <source>
        <dbReference type="Proteomes" id="UP000054387"/>
    </source>
</evidence>
<dbReference type="PANTHER" id="PTHR42241:SF2">
    <property type="entry name" value="HYPOTHETICAL MEMBRANE PROTEIN, CONSERVED, DUF998 FAMILY"/>
    <property type="match status" value="1"/>
</dbReference>
<dbReference type="EMBL" id="LOPU01000029">
    <property type="protein sequence ID" value="KTG09009.1"/>
    <property type="molecule type" value="Genomic_DNA"/>
</dbReference>
<feature type="transmembrane region" description="Helical" evidence="1">
    <location>
        <begin position="107"/>
        <end position="125"/>
    </location>
</feature>